<keyword evidence="1" id="KW-0472">Membrane</keyword>
<keyword evidence="1" id="KW-0812">Transmembrane</keyword>
<protein>
    <submittedName>
        <fullName evidence="2">Uncharacterized protein</fullName>
    </submittedName>
</protein>
<feature type="transmembrane region" description="Helical" evidence="1">
    <location>
        <begin position="16"/>
        <end position="36"/>
    </location>
</feature>
<organism evidence="2 3">
    <name type="scientific">Candidatus Falkowbacteria bacterium CG10_big_fil_rev_8_21_14_0_10_43_10</name>
    <dbReference type="NCBI Taxonomy" id="1974567"/>
    <lineage>
        <taxon>Bacteria</taxon>
        <taxon>Candidatus Falkowiibacteriota</taxon>
    </lineage>
</organism>
<accession>A0A2H0V2L8</accession>
<dbReference type="EMBL" id="PFAR01000018">
    <property type="protein sequence ID" value="PIR93312.1"/>
    <property type="molecule type" value="Genomic_DNA"/>
</dbReference>
<feature type="non-terminal residue" evidence="2">
    <location>
        <position position="142"/>
    </location>
</feature>
<proteinExistence type="predicted"/>
<evidence type="ECO:0000256" key="1">
    <source>
        <dbReference type="SAM" id="Phobius"/>
    </source>
</evidence>
<gene>
    <name evidence="2" type="ORF">COT99_01530</name>
</gene>
<dbReference type="AlphaFoldDB" id="A0A2H0V2L8"/>
<evidence type="ECO:0000313" key="3">
    <source>
        <dbReference type="Proteomes" id="UP000228626"/>
    </source>
</evidence>
<name>A0A2H0V2L8_9BACT</name>
<comment type="caution">
    <text evidence="2">The sequence shown here is derived from an EMBL/GenBank/DDBJ whole genome shotgun (WGS) entry which is preliminary data.</text>
</comment>
<dbReference type="Proteomes" id="UP000228626">
    <property type="component" value="Unassembled WGS sequence"/>
</dbReference>
<sequence length="142" mass="16326">MKKKENKKVRGKKKNYALFFIMVILLVLLAIFVLLFSKKGDEENSVNAKNSEIKAVEISSLDLAENKEKYEGKEVKIMNILVPDPLFALVEKPDGNDEKLFIQPQKSVYCLYFNLTGKLQKDASGKRDWKFLVDEFECVSKT</sequence>
<keyword evidence="1" id="KW-1133">Transmembrane helix</keyword>
<evidence type="ECO:0000313" key="2">
    <source>
        <dbReference type="EMBL" id="PIR93312.1"/>
    </source>
</evidence>
<reference evidence="3" key="1">
    <citation type="submission" date="2017-09" db="EMBL/GenBank/DDBJ databases">
        <title>Depth-based differentiation of microbial function through sediment-hosted aquifers and enrichment of novel symbionts in the deep terrestrial subsurface.</title>
        <authorList>
            <person name="Probst A.J."/>
            <person name="Ladd B."/>
            <person name="Jarett J.K."/>
            <person name="Geller-Mcgrath D.E."/>
            <person name="Sieber C.M.K."/>
            <person name="Emerson J.B."/>
            <person name="Anantharaman K."/>
            <person name="Thomas B.C."/>
            <person name="Malmstrom R."/>
            <person name="Stieglmeier M."/>
            <person name="Klingl A."/>
            <person name="Woyke T."/>
            <person name="Ryan C.M."/>
            <person name="Banfield J.F."/>
        </authorList>
    </citation>
    <scope>NUCLEOTIDE SEQUENCE [LARGE SCALE GENOMIC DNA]</scope>
</reference>